<sequence length="1173" mass="126711">MTHYVVLGELWHDGLRAELHPPVGVYRDRVAELVAAYWEERVDGLAARCADAERDLGLALAAGARHEHRELTGLLALTLCVRGLVAEEGAAILRQALDSAEVWLSPAMHALALLRTGHAQEAASALAEADGPEEPYEAYVHALVARESDPETALALLDTACGRWDTELRLALFRHELAAELDRLTPQSWGALARALSEAGRYGEALEALEHADPADSGTLLLSADAFAALGRYVEAGRATAEAAGRLREPYLHILAADRLSRVDLDDEATAEIDLALRAEEPGAPDHLVRFGAAQILLSTGAADRALGLVREIRADLPDDPRLLALEGLALYGTGDLPACEPLLRRAGELLPGEPVLARHLGVALLGLGELEEAGRLLDAAVAREPHDSWVLAVRGELRRRVHDLPGAEEDLSAAMELGFDTPWVLLSRARALASADPDRALRLLDDALENAPDDAEAYAALGDVHTVQGRYAEAEEAFIKAQTLDPYHPAAVAALVASGLERWSDEQAAESLDVVADAVAVSPSDFRLRSALCDLLQRLDRTEELAEQVRTIIGMRPLEPEDFRVFGLAHSSLDNHAEAAEAFRQGLRLAPAHSALHANLGVELHRSGDREGAERELREAVALEPTSAFALSRLGTVLLSAERLEEAEEHLRRAFALTPGDPDLLLDLAEVLRLTGRAAEGLALAEEAARALPTAYALGSLGQLLLATGRPKEARQTLERAVELDPNLPWARGTLAETCRVTGDLAEAITHASIAIDQSVSRDGGPERGERWLYAVRGTARFSAGDDVDAESDLRTAVDTDDGQADPIALGTLRDLLQRTGRGEEAVQTLRGHALADGLPRTDRDPLIVVYLIEALQTAGHLEEAKTTADWAVSLRPEEAVIHSALAWVELALGRDEEALRAAAQGVALAPGDPERLHTLGAVQRATGDAVQAVGTLAEAVRLDREAAWIWAELTAALCDVGAWESARAAGLEATAEGRAHTAYCFEMLGWARRYGEPRADREALAAYERALELDPRSVGGLAGRPYALAALGERQASLEGYERLLARLDPKETEHLAIRAWALYRLGRFREALDFYQRFQALKPVQPDFLLFDMALLAWAEGDDEAARAGYQDALVTLEGRAPERARGVIDVAVRDLEHDDRGRADTRADLLALLRTSASRLPEYEPHLGL</sequence>
<dbReference type="PROSITE" id="PS50005">
    <property type="entry name" value="TPR"/>
    <property type="match status" value="5"/>
</dbReference>
<organism evidence="2 3">
    <name type="scientific">Nonomuraea longicatena</name>
    <dbReference type="NCBI Taxonomy" id="83682"/>
    <lineage>
        <taxon>Bacteria</taxon>
        <taxon>Bacillati</taxon>
        <taxon>Actinomycetota</taxon>
        <taxon>Actinomycetes</taxon>
        <taxon>Streptosporangiales</taxon>
        <taxon>Streptosporangiaceae</taxon>
        <taxon>Nonomuraea</taxon>
    </lineage>
</organism>
<protein>
    <recommendedName>
        <fullName evidence="4">Tetratricopeptide repeat protein</fullName>
    </recommendedName>
</protein>
<dbReference type="PROSITE" id="PS50293">
    <property type="entry name" value="TPR_REGION"/>
    <property type="match status" value="2"/>
</dbReference>
<dbReference type="PANTHER" id="PTHR12558:SF13">
    <property type="entry name" value="CELL DIVISION CYCLE PROTEIN 27 HOMOLOG"/>
    <property type="match status" value="1"/>
</dbReference>
<evidence type="ECO:0000256" key="1">
    <source>
        <dbReference type="PROSITE-ProRule" id="PRU00339"/>
    </source>
</evidence>
<dbReference type="Pfam" id="PF07721">
    <property type="entry name" value="TPR_4"/>
    <property type="match status" value="4"/>
</dbReference>
<keyword evidence="3" id="KW-1185">Reference proteome</keyword>
<feature type="repeat" description="TPR" evidence="1">
    <location>
        <begin position="595"/>
        <end position="628"/>
    </location>
</feature>
<dbReference type="Pfam" id="PF14559">
    <property type="entry name" value="TPR_19"/>
    <property type="match status" value="1"/>
</dbReference>
<gene>
    <name evidence="2" type="ORF">GCM10009560_05280</name>
</gene>
<dbReference type="Gene3D" id="1.25.40.10">
    <property type="entry name" value="Tetratricopeptide repeat domain"/>
    <property type="match status" value="6"/>
</dbReference>
<evidence type="ECO:0008006" key="4">
    <source>
        <dbReference type="Google" id="ProtNLM"/>
    </source>
</evidence>
<name>A0ABN1NPF4_9ACTN</name>
<evidence type="ECO:0000313" key="2">
    <source>
        <dbReference type="EMBL" id="GAA0913340.1"/>
    </source>
</evidence>
<feature type="repeat" description="TPR" evidence="1">
    <location>
        <begin position="561"/>
        <end position="594"/>
    </location>
</feature>
<dbReference type="Pfam" id="PF13432">
    <property type="entry name" value="TPR_16"/>
    <property type="match status" value="4"/>
</dbReference>
<dbReference type="RefSeq" id="WP_343948019.1">
    <property type="nucleotide sequence ID" value="NZ_BAAAHQ010000001.1"/>
</dbReference>
<feature type="repeat" description="TPR" evidence="1">
    <location>
        <begin position="696"/>
        <end position="729"/>
    </location>
</feature>
<comment type="caution">
    <text evidence="2">The sequence shown here is derived from an EMBL/GenBank/DDBJ whole genome shotgun (WGS) entry which is preliminary data.</text>
</comment>
<dbReference type="InterPro" id="IPR011990">
    <property type="entry name" value="TPR-like_helical_dom_sf"/>
</dbReference>
<dbReference type="InterPro" id="IPR011717">
    <property type="entry name" value="TPR-4"/>
</dbReference>
<dbReference type="Proteomes" id="UP001501578">
    <property type="component" value="Unassembled WGS sequence"/>
</dbReference>
<feature type="repeat" description="TPR" evidence="1">
    <location>
        <begin position="456"/>
        <end position="489"/>
    </location>
</feature>
<feature type="repeat" description="TPR" evidence="1">
    <location>
        <begin position="629"/>
        <end position="662"/>
    </location>
</feature>
<keyword evidence="1" id="KW-0802">TPR repeat</keyword>
<dbReference type="EMBL" id="BAAAHQ010000001">
    <property type="protein sequence ID" value="GAA0913340.1"/>
    <property type="molecule type" value="Genomic_DNA"/>
</dbReference>
<reference evidence="2 3" key="1">
    <citation type="journal article" date="2019" name="Int. J. Syst. Evol. Microbiol.">
        <title>The Global Catalogue of Microorganisms (GCM) 10K type strain sequencing project: providing services to taxonomists for standard genome sequencing and annotation.</title>
        <authorList>
            <consortium name="The Broad Institute Genomics Platform"/>
            <consortium name="The Broad Institute Genome Sequencing Center for Infectious Disease"/>
            <person name="Wu L."/>
            <person name="Ma J."/>
        </authorList>
    </citation>
    <scope>NUCLEOTIDE SEQUENCE [LARGE SCALE GENOMIC DNA]</scope>
    <source>
        <strain evidence="2 3">JCM 11136</strain>
    </source>
</reference>
<proteinExistence type="predicted"/>
<dbReference type="SUPFAM" id="SSF48452">
    <property type="entry name" value="TPR-like"/>
    <property type="match status" value="5"/>
</dbReference>
<dbReference type="Pfam" id="PF13181">
    <property type="entry name" value="TPR_8"/>
    <property type="match status" value="1"/>
</dbReference>
<accession>A0ABN1NPF4</accession>
<dbReference type="InterPro" id="IPR019734">
    <property type="entry name" value="TPR_rpt"/>
</dbReference>
<dbReference type="PANTHER" id="PTHR12558">
    <property type="entry name" value="CELL DIVISION CYCLE 16,23,27"/>
    <property type="match status" value="1"/>
</dbReference>
<evidence type="ECO:0000313" key="3">
    <source>
        <dbReference type="Proteomes" id="UP001501578"/>
    </source>
</evidence>
<dbReference type="SMART" id="SM00028">
    <property type="entry name" value="TPR"/>
    <property type="match status" value="14"/>
</dbReference>